<evidence type="ECO:0000313" key="6">
    <source>
        <dbReference type="EMBL" id="TCZ69320.1"/>
    </source>
</evidence>
<dbReference type="SMART" id="SM00028">
    <property type="entry name" value="TPR"/>
    <property type="match status" value="3"/>
</dbReference>
<keyword evidence="2 3" id="KW-0802">TPR repeat</keyword>
<dbReference type="PANTHER" id="PTHR44858:SF1">
    <property type="entry name" value="UDP-N-ACETYLGLUCOSAMINE--PEPTIDE N-ACETYLGLUCOSAMINYLTRANSFERASE SPINDLY-RELATED"/>
    <property type="match status" value="1"/>
</dbReference>
<comment type="caution">
    <text evidence="6">The sequence shown here is derived from an EMBL/GenBank/DDBJ whole genome shotgun (WGS) entry which is preliminary data.</text>
</comment>
<dbReference type="InterPro" id="IPR019734">
    <property type="entry name" value="TPR_rpt"/>
</dbReference>
<dbReference type="InterPro" id="IPR011600">
    <property type="entry name" value="Pept_C14_caspase"/>
</dbReference>
<name>A0A4R4E265_9BACT</name>
<feature type="domain" description="Peptidase C14 caspase" evidence="5">
    <location>
        <begin position="48"/>
        <end position="282"/>
    </location>
</feature>
<dbReference type="InterPro" id="IPR029030">
    <property type="entry name" value="Caspase-like_dom_sf"/>
</dbReference>
<keyword evidence="1" id="KW-0677">Repeat</keyword>
<dbReference type="Gene3D" id="1.25.40.10">
    <property type="entry name" value="Tetratricopeptide repeat domain"/>
    <property type="match status" value="1"/>
</dbReference>
<keyword evidence="7" id="KW-1185">Reference proteome</keyword>
<dbReference type="InterPro" id="IPR050498">
    <property type="entry name" value="Ycf3"/>
</dbReference>
<dbReference type="GO" id="GO:0006508">
    <property type="term" value="P:proteolysis"/>
    <property type="evidence" value="ECO:0007669"/>
    <property type="project" value="InterPro"/>
</dbReference>
<evidence type="ECO:0000256" key="4">
    <source>
        <dbReference type="SAM" id="MobiDB-lite"/>
    </source>
</evidence>
<evidence type="ECO:0000259" key="5">
    <source>
        <dbReference type="Pfam" id="PF00656"/>
    </source>
</evidence>
<organism evidence="6 7">
    <name type="scientific">Flaviaesturariibacter aridisoli</name>
    <dbReference type="NCBI Taxonomy" id="2545761"/>
    <lineage>
        <taxon>Bacteria</taxon>
        <taxon>Pseudomonadati</taxon>
        <taxon>Bacteroidota</taxon>
        <taxon>Chitinophagia</taxon>
        <taxon>Chitinophagales</taxon>
        <taxon>Chitinophagaceae</taxon>
        <taxon>Flaviaestuariibacter</taxon>
    </lineage>
</organism>
<feature type="repeat" description="TPR" evidence="3">
    <location>
        <begin position="504"/>
        <end position="537"/>
    </location>
</feature>
<dbReference type="GO" id="GO:0004197">
    <property type="term" value="F:cysteine-type endopeptidase activity"/>
    <property type="evidence" value="ECO:0007669"/>
    <property type="project" value="InterPro"/>
</dbReference>
<evidence type="ECO:0000256" key="2">
    <source>
        <dbReference type="ARBA" id="ARBA00022803"/>
    </source>
</evidence>
<evidence type="ECO:0000256" key="3">
    <source>
        <dbReference type="PROSITE-ProRule" id="PRU00339"/>
    </source>
</evidence>
<dbReference type="Proteomes" id="UP000295164">
    <property type="component" value="Unassembled WGS sequence"/>
</dbReference>
<feature type="compositionally biased region" description="Low complexity" evidence="4">
    <location>
        <begin position="303"/>
        <end position="318"/>
    </location>
</feature>
<accession>A0A4R4E265</accession>
<dbReference type="Gene3D" id="3.40.50.1460">
    <property type="match status" value="1"/>
</dbReference>
<proteinExistence type="predicted"/>
<dbReference type="EMBL" id="SKFH01000022">
    <property type="protein sequence ID" value="TCZ69320.1"/>
    <property type="molecule type" value="Genomic_DNA"/>
</dbReference>
<dbReference type="PROSITE" id="PS50005">
    <property type="entry name" value="TPR"/>
    <property type="match status" value="1"/>
</dbReference>
<reference evidence="6 7" key="1">
    <citation type="submission" date="2019-03" db="EMBL/GenBank/DDBJ databases">
        <authorList>
            <person name="Kim M.K.M."/>
        </authorList>
    </citation>
    <scope>NUCLEOTIDE SEQUENCE [LARGE SCALE GENOMIC DNA]</scope>
    <source>
        <strain evidence="6 7">17J68-15</strain>
    </source>
</reference>
<feature type="region of interest" description="Disordered" evidence="4">
    <location>
        <begin position="299"/>
        <end position="318"/>
    </location>
</feature>
<dbReference type="SUPFAM" id="SSF48452">
    <property type="entry name" value="TPR-like"/>
    <property type="match status" value="1"/>
</dbReference>
<dbReference type="PANTHER" id="PTHR44858">
    <property type="entry name" value="TETRATRICOPEPTIDE REPEAT PROTEIN 6"/>
    <property type="match status" value="1"/>
</dbReference>
<dbReference type="Pfam" id="PF00656">
    <property type="entry name" value="Peptidase_C14"/>
    <property type="match status" value="1"/>
</dbReference>
<evidence type="ECO:0000256" key="1">
    <source>
        <dbReference type="ARBA" id="ARBA00022737"/>
    </source>
</evidence>
<dbReference type="OrthoDB" id="8447555at2"/>
<gene>
    <name evidence="6" type="ORF">E0486_12455</name>
</gene>
<dbReference type="Pfam" id="PF13174">
    <property type="entry name" value="TPR_6"/>
    <property type="match status" value="1"/>
</dbReference>
<protein>
    <submittedName>
        <fullName evidence="6">Tetratricopeptide repeat protein</fullName>
    </submittedName>
</protein>
<dbReference type="PROSITE" id="PS50293">
    <property type="entry name" value="TPR_REGION"/>
    <property type="match status" value="1"/>
</dbReference>
<dbReference type="Pfam" id="PF13432">
    <property type="entry name" value="TPR_16"/>
    <property type="match status" value="1"/>
</dbReference>
<dbReference type="InterPro" id="IPR011990">
    <property type="entry name" value="TPR-like_helical_dom_sf"/>
</dbReference>
<sequence>MYFYSTIKTTAVRNVLLGILLFVAGGLRAQEAKGVSAPAAKSAAKGKTYALIVGVADYQNLPRLSYSPADARALADYLVQVQRLPASQVFCYVNEEASRINIVDRLYAIADELKPGDQFLFYFSGHGDWESKLSDNALLLLNRAPNKNYLRYPDQYLDCSLLNEFLRRLSEQQVKTLLIADACHSGNLSGGRSGVENTALQLKQGWKNVVRILSCMPDEFSYEDARWGGGRGVFSYYLTEGLKGLVRKDANAPFDLTIGELRSYLEDNLNRETGGKQTPLFEGDPRFVVARVEKSAKPARPHPVAAAPKGGGAPVAKGAVDTSSSEFRALSLQFGEAIDRRELTAPASASAFGLYRRLLRLAPEDYLEGYRLRLLAAVQSHYRTYLDGFYKEQGFPEEELQVLRSELEAARNSCSRRKALRDQFESERLFIEACLVTYAAQHGGAERLPASELQRAATLLDSALKLTPWEPSLYRKLGDCYIEMNPAKAIAALNRLVTLLPRDGAAYNALGVAHFGLGQYDEAIRALQTATRLSPDASNYYYNLGRCYEKKGLQGEANLYFKKAQTRNQPEPRENDYQ</sequence>
<dbReference type="SUPFAM" id="SSF52129">
    <property type="entry name" value="Caspase-like"/>
    <property type="match status" value="1"/>
</dbReference>
<evidence type="ECO:0000313" key="7">
    <source>
        <dbReference type="Proteomes" id="UP000295164"/>
    </source>
</evidence>
<dbReference type="AlphaFoldDB" id="A0A4R4E265"/>